<evidence type="ECO:0000313" key="1">
    <source>
        <dbReference type="EMBL" id="KAH7156629.1"/>
    </source>
</evidence>
<sequence length="183" mass="20704">MLQRCYLAGGQGHPSRCRAAAFFAYRHRKVPTQLAPKRKTVTQWTCCVCGHSGMSVNIPVCPFCQTPRCAYCNVERVRVKPAHLFSLEISALASQNSHLGDDHQLYDTDIKPFFDDTCPPTRSTKDHIYALTNEESLPLRVLVVVSLSTAWLLSICKALSSIEKLFSGIWRNYQTNCEDGWRH</sequence>
<protein>
    <submittedName>
        <fullName evidence="1">Uncharacterized protein</fullName>
    </submittedName>
</protein>
<comment type="caution">
    <text evidence="1">The sequence shown here is derived from an EMBL/GenBank/DDBJ whole genome shotgun (WGS) entry which is preliminary data.</text>
</comment>
<proteinExistence type="predicted"/>
<dbReference type="AlphaFoldDB" id="A0A9P9F9E3"/>
<organism evidence="1 2">
    <name type="scientific">Dactylonectria macrodidyma</name>
    <dbReference type="NCBI Taxonomy" id="307937"/>
    <lineage>
        <taxon>Eukaryota</taxon>
        <taxon>Fungi</taxon>
        <taxon>Dikarya</taxon>
        <taxon>Ascomycota</taxon>
        <taxon>Pezizomycotina</taxon>
        <taxon>Sordariomycetes</taxon>
        <taxon>Hypocreomycetidae</taxon>
        <taxon>Hypocreales</taxon>
        <taxon>Nectriaceae</taxon>
        <taxon>Dactylonectria</taxon>
    </lineage>
</organism>
<dbReference type="EMBL" id="JAGMUV010000005">
    <property type="protein sequence ID" value="KAH7156629.1"/>
    <property type="molecule type" value="Genomic_DNA"/>
</dbReference>
<accession>A0A9P9F9E3</accession>
<reference evidence="1" key="1">
    <citation type="journal article" date="2021" name="Nat. Commun.">
        <title>Genetic determinants of endophytism in the Arabidopsis root mycobiome.</title>
        <authorList>
            <person name="Mesny F."/>
            <person name="Miyauchi S."/>
            <person name="Thiergart T."/>
            <person name="Pickel B."/>
            <person name="Atanasova L."/>
            <person name="Karlsson M."/>
            <person name="Huettel B."/>
            <person name="Barry K.W."/>
            <person name="Haridas S."/>
            <person name="Chen C."/>
            <person name="Bauer D."/>
            <person name="Andreopoulos W."/>
            <person name="Pangilinan J."/>
            <person name="LaButti K."/>
            <person name="Riley R."/>
            <person name="Lipzen A."/>
            <person name="Clum A."/>
            <person name="Drula E."/>
            <person name="Henrissat B."/>
            <person name="Kohler A."/>
            <person name="Grigoriev I.V."/>
            <person name="Martin F.M."/>
            <person name="Hacquard S."/>
        </authorList>
    </citation>
    <scope>NUCLEOTIDE SEQUENCE</scope>
    <source>
        <strain evidence="1">MPI-CAGE-AT-0147</strain>
    </source>
</reference>
<evidence type="ECO:0000313" key="2">
    <source>
        <dbReference type="Proteomes" id="UP000738349"/>
    </source>
</evidence>
<dbReference type="OrthoDB" id="5106164at2759"/>
<keyword evidence="2" id="KW-1185">Reference proteome</keyword>
<name>A0A9P9F9E3_9HYPO</name>
<gene>
    <name evidence="1" type="ORF">EDB81DRAFT_787540</name>
</gene>
<dbReference type="Proteomes" id="UP000738349">
    <property type="component" value="Unassembled WGS sequence"/>
</dbReference>